<feature type="compositionally biased region" description="Polar residues" evidence="1">
    <location>
        <begin position="10"/>
        <end position="25"/>
    </location>
</feature>
<dbReference type="GO" id="GO:0033768">
    <property type="term" value="C:SUMO-targeted ubiquitin ligase complex"/>
    <property type="evidence" value="ECO:0007669"/>
    <property type="project" value="TreeGrafter"/>
</dbReference>
<dbReference type="EMBL" id="JAPEUY010000021">
    <property type="protein sequence ID" value="KAJ4362580.1"/>
    <property type="molecule type" value="Genomic_DNA"/>
</dbReference>
<dbReference type="InterPro" id="IPR038886">
    <property type="entry name" value="E3_SLX5/Rfp1"/>
</dbReference>
<evidence type="ECO:0000313" key="2">
    <source>
        <dbReference type="EMBL" id="KAJ4362580.1"/>
    </source>
</evidence>
<dbReference type="PANTHER" id="PTHR28042:SF1">
    <property type="entry name" value="E3 UBIQUITIN-PROTEIN LIGASE COMPLEX SLX5-SLX8 SUBUNIT SLX5"/>
    <property type="match status" value="1"/>
</dbReference>
<feature type="region of interest" description="Disordered" evidence="1">
    <location>
        <begin position="1"/>
        <end position="29"/>
    </location>
</feature>
<dbReference type="OrthoDB" id="2398441at2759"/>
<keyword evidence="3" id="KW-1185">Reference proteome</keyword>
<gene>
    <name evidence="2" type="ORF">N0V83_010674</name>
</gene>
<dbReference type="AlphaFoldDB" id="A0A9W9CHM8"/>
<proteinExistence type="predicted"/>
<protein>
    <submittedName>
        <fullName evidence="2">Uncharacterized protein</fullName>
    </submittedName>
</protein>
<feature type="region of interest" description="Disordered" evidence="1">
    <location>
        <begin position="149"/>
        <end position="181"/>
    </location>
</feature>
<name>A0A9W9CHM8_9PLEO</name>
<dbReference type="Proteomes" id="UP001140560">
    <property type="component" value="Unassembled WGS sequence"/>
</dbReference>
<evidence type="ECO:0000313" key="3">
    <source>
        <dbReference type="Proteomes" id="UP001140560"/>
    </source>
</evidence>
<sequence length="454" mass="50770">MEGHERSASPAWTFNTRQPSLSFHSSLPLYRGRDYEPPPHYYNYDERRTPAFEPSTRFSSIYEPINLGHEPPTDRPASTSALGPNTSGLHFPRIENMASSAPRRFAGDGLDYRRPISSARELDAVDLTREEEAIDLSRDEDVIDLTADDSGYGASQDGNNTGSHEIDGGGENANRSRRTEIGAPRLPRGMDIIIDLDNGEEQWRMASPPVAEPEPASPEIEYISSRRIDQPRRPPMFGRSNSDGDEVEFVRENALPQEEVRRRRNQEIDNVMDLLGTMNGRFTHLRAQVDRFNAQVNRTADRFRRGPIPPPRGAPRAHAHVRIGAFMAPALDFEMVGFDIGMPGVRAQEPPPPTYEAPERAPEGFTRSPEEADVLVCPNCGDELCVGEDEVKRQVWIAKGCGHVYCGECTTNRSVKRSAKGKERPTRTKPFKDCQVEGCGKNVANKKSMIQIFL</sequence>
<reference evidence="2" key="1">
    <citation type="submission" date="2022-10" db="EMBL/GenBank/DDBJ databases">
        <title>Tapping the CABI collections for fungal endophytes: first genome assemblies for Collariella, Neodidymelliopsis, Ascochyta clinopodiicola, Didymella pomorum, Didymosphaeria variabile, Neocosmospora piperis and Neocucurbitaria cava.</title>
        <authorList>
            <person name="Hill R."/>
        </authorList>
    </citation>
    <scope>NUCLEOTIDE SEQUENCE</scope>
    <source>
        <strain evidence="2">IMI 356814</strain>
    </source>
</reference>
<evidence type="ECO:0000256" key="1">
    <source>
        <dbReference type="SAM" id="MobiDB-lite"/>
    </source>
</evidence>
<organism evidence="2 3">
    <name type="scientific">Neocucurbitaria cava</name>
    <dbReference type="NCBI Taxonomy" id="798079"/>
    <lineage>
        <taxon>Eukaryota</taxon>
        <taxon>Fungi</taxon>
        <taxon>Dikarya</taxon>
        <taxon>Ascomycota</taxon>
        <taxon>Pezizomycotina</taxon>
        <taxon>Dothideomycetes</taxon>
        <taxon>Pleosporomycetidae</taxon>
        <taxon>Pleosporales</taxon>
        <taxon>Pleosporineae</taxon>
        <taxon>Cucurbitariaceae</taxon>
        <taxon>Neocucurbitaria</taxon>
    </lineage>
</organism>
<comment type="caution">
    <text evidence="2">The sequence shown here is derived from an EMBL/GenBank/DDBJ whole genome shotgun (WGS) entry which is preliminary data.</text>
</comment>
<dbReference type="PANTHER" id="PTHR28042">
    <property type="entry name" value="E3 UBIQUITIN-PROTEIN LIGASE COMPLEX SLX5-SLX8 SUBUNIT SLX5"/>
    <property type="match status" value="1"/>
</dbReference>
<dbReference type="GO" id="GO:0004842">
    <property type="term" value="F:ubiquitin-protein transferase activity"/>
    <property type="evidence" value="ECO:0007669"/>
    <property type="project" value="TreeGrafter"/>
</dbReference>
<accession>A0A9W9CHM8</accession>